<evidence type="ECO:0008006" key="3">
    <source>
        <dbReference type="Google" id="ProtNLM"/>
    </source>
</evidence>
<gene>
    <name evidence="1" type="ORF">M1L60_21795</name>
</gene>
<accession>A0ABT1DQU6</accession>
<dbReference type="RefSeq" id="WP_253239306.1">
    <property type="nucleotide sequence ID" value="NZ_JAMYJR010000023.1"/>
</dbReference>
<dbReference type="Proteomes" id="UP001523369">
    <property type="component" value="Unassembled WGS sequence"/>
</dbReference>
<evidence type="ECO:0000313" key="2">
    <source>
        <dbReference type="Proteomes" id="UP001523369"/>
    </source>
</evidence>
<organism evidence="1 2">
    <name type="scientific">Paractinoplanes aksuensis</name>
    <dbReference type="NCBI Taxonomy" id="2939490"/>
    <lineage>
        <taxon>Bacteria</taxon>
        <taxon>Bacillati</taxon>
        <taxon>Actinomycetota</taxon>
        <taxon>Actinomycetes</taxon>
        <taxon>Micromonosporales</taxon>
        <taxon>Micromonosporaceae</taxon>
        <taxon>Paractinoplanes</taxon>
    </lineage>
</organism>
<comment type="caution">
    <text evidence="1">The sequence shown here is derived from an EMBL/GenBank/DDBJ whole genome shotgun (WGS) entry which is preliminary data.</text>
</comment>
<keyword evidence="2" id="KW-1185">Reference proteome</keyword>
<dbReference type="EMBL" id="JAMYJR010000023">
    <property type="protein sequence ID" value="MCO8273229.1"/>
    <property type="molecule type" value="Genomic_DNA"/>
</dbReference>
<sequence length="1568" mass="166738">MSESLLEAGAVLPGSSTAAGFDTVTARSYEHPVLDGRTVVRLVGATVGPAEDITMEFLGFAPAAEPVPVGHALRQALGFPAWALVHDPAHGRHALALVKDMERLARVARSKPGNAKDGYDGLAGRLGEAAPQFLPTFWEQAGRAFLAADNQRMAGTCFAEARRAEQVHGLTVDEDRVRDVHLEFAFAGALTAAMLAEYARGVVGRRGAAEAYELVKTLALRRVAGGLPPHASMAPDLARLAKAAGLDAEAQADEVVTHLLTCPALVRSHPSVWKAYRKSLVRLGKRDAAVRARLLEIFPEPPGWDVDISDQWLELLEASGAAADLIAGAAPGRWLERLLASRRSSRGSDTRTEKLLSLVERMAPALAAGGPVVVAPEPWRVELDVLDVCLAHGVDARIGNPRSDGGFNVAEWARDQKPGRRDLTALAADPVLRPMLRFGVREAMGQLREGSSLTSPALPVRTLEQVFGAAGVREVLAEVVRDQTDHAGATTIAGLDSSLTELAALWSPSGMALAADGFRQLHGLDVAATLARSLRAGSPAELGWGAYEEAAGQLKNVRSGTSWPEIVVHDDQSAHVIAPGGQPVEHVFRFPPAGHRAARTHWTHTTVVAAGGDLLVSWAGENGPAAYWASRPDDVIEADFNLHHVGWHVPAFPLPAPGGGLTTGVRPLHAGDSRGPGELYPLATDGQAFWRCEWVQGDSGSYVWRWREFDPLTGDTGRVSLPAFLAELGPGEALVPEVCQLRPADFPASPLGVHEGMWGWRSATAGGRRIGVGLDGRRVTLSDATLQRVGRSTSDNLVAAIRLPGSADDLPVTQVDGYPRARVRIWTADGEHLLAEVSEGTMTMPPLAWWHALTTRDEAGSAALRKVDDQIAARLLAIDESVTGTVALKKAVTANVEAHLPEVTDGMLRSGLAEIVVRAVRLNRRLAEIPAHLETVPAPPPVSITVTDDALDKAWEGLTVSSHRSYYSGSSGARHQILEQVSLVSTLLRDGAVPGEIPAISSNWPALLAGLGAVALRAAAATTGDADREALAVFLAEVAAGPLTGDSVPLRVFGVTQPHMGVGGKVEVQQDDQGTTVLFPPGQNFVDGKWIWLRDVVQIGSFTVPADSTVGDEFRPSGRMTADRLRAFGALLAERGPAPWRPEAAEALAAATGMTRAEAILLLAGLPGIAVWEANFLTAEQRATLGLTAGHAKVAKAALGQLTGPQRLALLDAAMPVDPADLWQHGPDVAAVAAEWIRLRGRRLAVPDDLVAELARVVESRLAAAVLQAIAGPRPGDWLTTDGRSEALSYHHVRTLADDGTPFDEQHLKAVADALPWLAYRLHWDDPLRPALPEALRLVRARLANPALLVGTGMFEPGQRPEAGPALVDGASEAFWAACHIAPAKLTGSDDPALGFVDHEAASSLRILLSGWIDAVVSTPEGAAGDPRDPRVSAPELVAAVAERFELEADAAAYYLQLLALPDPTDKAVQGFNGWKVAAVRRAQQALVAAGLVVEAKRERAGRPVFLPGGWRAARAPQLPMESWKEQFYPADGRPQLVTRPLPELFATAWARIVAGDGPRYRDLEEKP</sequence>
<reference evidence="1 2" key="1">
    <citation type="submission" date="2022-06" db="EMBL/GenBank/DDBJ databases">
        <title>New Species of the Genus Actinoplanes, ActinopZanes ferrugineus.</title>
        <authorList>
            <person name="Ding P."/>
        </authorList>
    </citation>
    <scope>NUCLEOTIDE SEQUENCE [LARGE SCALE GENOMIC DNA]</scope>
    <source>
        <strain evidence="1 2">TRM88003</strain>
    </source>
</reference>
<name>A0ABT1DQU6_9ACTN</name>
<evidence type="ECO:0000313" key="1">
    <source>
        <dbReference type="EMBL" id="MCO8273229.1"/>
    </source>
</evidence>
<protein>
    <recommendedName>
        <fullName evidence="3">DNA-binding protein</fullName>
    </recommendedName>
</protein>
<proteinExistence type="predicted"/>